<name>A0ABX0G7Q0_9RHOB</name>
<evidence type="ECO:0000259" key="6">
    <source>
        <dbReference type="PROSITE" id="PS50931"/>
    </source>
</evidence>
<dbReference type="PANTHER" id="PTHR30537:SF26">
    <property type="entry name" value="GLYCINE CLEAVAGE SYSTEM TRANSCRIPTIONAL ACTIVATOR"/>
    <property type="match status" value="1"/>
</dbReference>
<keyword evidence="2" id="KW-0805">Transcription regulation</keyword>
<evidence type="ECO:0000256" key="2">
    <source>
        <dbReference type="ARBA" id="ARBA00023015"/>
    </source>
</evidence>
<evidence type="ECO:0000256" key="4">
    <source>
        <dbReference type="ARBA" id="ARBA00023163"/>
    </source>
</evidence>
<dbReference type="SUPFAM" id="SSF53850">
    <property type="entry name" value="Periplasmic binding protein-like II"/>
    <property type="match status" value="1"/>
</dbReference>
<evidence type="ECO:0000256" key="1">
    <source>
        <dbReference type="ARBA" id="ARBA00009437"/>
    </source>
</evidence>
<evidence type="ECO:0000313" key="7">
    <source>
        <dbReference type="EMBL" id="NHB76920.1"/>
    </source>
</evidence>
<comment type="caution">
    <text evidence="7">The sequence shown here is derived from an EMBL/GenBank/DDBJ whole genome shotgun (WGS) entry which is preliminary data.</text>
</comment>
<evidence type="ECO:0000256" key="5">
    <source>
        <dbReference type="SAM" id="MobiDB-lite"/>
    </source>
</evidence>
<dbReference type="InterPro" id="IPR058163">
    <property type="entry name" value="LysR-type_TF_proteobact-type"/>
</dbReference>
<dbReference type="Gene3D" id="3.40.190.10">
    <property type="entry name" value="Periplasmic binding protein-like II"/>
    <property type="match status" value="2"/>
</dbReference>
<dbReference type="Pfam" id="PF03466">
    <property type="entry name" value="LysR_substrate"/>
    <property type="match status" value="1"/>
</dbReference>
<dbReference type="SUPFAM" id="SSF46785">
    <property type="entry name" value="Winged helix' DNA-binding domain"/>
    <property type="match status" value="1"/>
</dbReference>
<gene>
    <name evidence="7" type="ORF">G8O29_09225</name>
</gene>
<protein>
    <submittedName>
        <fullName evidence="7">LysR family transcriptional regulator</fullName>
    </submittedName>
</protein>
<dbReference type="InterPro" id="IPR005119">
    <property type="entry name" value="LysR_subst-bd"/>
</dbReference>
<feature type="region of interest" description="Disordered" evidence="5">
    <location>
        <begin position="292"/>
        <end position="312"/>
    </location>
</feature>
<sequence>MMLPRRYLPPIPALMALEAVDRLGTASEAAKELNLTQGAISRALQGLESQLGVPLLIRERQRLRLTPAGQDYVAEVRKALHLLASASITLRANPTGGSLNLAILPAFGMHWLAPRLARFAQSHPEVTVNLSTRLRPFDFAATPFDAAIHYGRQDWPGVHYLKLMDEEVIAVAAPGFPVLEKATDILHHPLLQLESRPGDWGRWLAFHGHPGLRPAGMMFDQFATLTQGAIHGMGAALIPTFLIRRELDEGRLIPIFGSPVPALGSYFLVWPDTRPDRAPLRSLRLWLQSDATDPALTPETPPATIAPKSEAP</sequence>
<dbReference type="InterPro" id="IPR000847">
    <property type="entry name" value="LysR_HTH_N"/>
</dbReference>
<accession>A0ABX0G7Q0</accession>
<keyword evidence="4" id="KW-0804">Transcription</keyword>
<keyword evidence="3" id="KW-0238">DNA-binding</keyword>
<feature type="domain" description="HTH lysR-type" evidence="6">
    <location>
        <begin position="9"/>
        <end position="66"/>
    </location>
</feature>
<keyword evidence="8" id="KW-1185">Reference proteome</keyword>
<reference evidence="7 8" key="1">
    <citation type="journal article" date="2022" name="Microorganisms">
        <title>Genome Sequence and Characterization of a Xanthorhodopsin-Containing, Aerobic Anoxygenic Phototrophic Rhodobacter Species, Isolated from Mesophilic Conditions at Yellowstone National Park.</title>
        <authorList>
            <person name="Kyndt J.A."/>
            <person name="Robertson S."/>
            <person name="Shoffstall I.B."/>
            <person name="Ramaley R.F."/>
            <person name="Meyer T.E."/>
        </authorList>
    </citation>
    <scope>NUCLEOTIDE SEQUENCE [LARGE SCALE GENOMIC DNA]</scope>
    <source>
        <strain evidence="7 8">M37P</strain>
    </source>
</reference>
<evidence type="ECO:0000313" key="8">
    <source>
        <dbReference type="Proteomes" id="UP001515660"/>
    </source>
</evidence>
<evidence type="ECO:0000256" key="3">
    <source>
        <dbReference type="ARBA" id="ARBA00023125"/>
    </source>
</evidence>
<dbReference type="PANTHER" id="PTHR30537">
    <property type="entry name" value="HTH-TYPE TRANSCRIPTIONAL REGULATOR"/>
    <property type="match status" value="1"/>
</dbReference>
<comment type="similarity">
    <text evidence="1">Belongs to the LysR transcriptional regulatory family.</text>
</comment>
<dbReference type="InterPro" id="IPR036390">
    <property type="entry name" value="WH_DNA-bd_sf"/>
</dbReference>
<dbReference type="PRINTS" id="PR00039">
    <property type="entry name" value="HTHLYSR"/>
</dbReference>
<dbReference type="PROSITE" id="PS50931">
    <property type="entry name" value="HTH_LYSR"/>
    <property type="match status" value="1"/>
</dbReference>
<dbReference type="InterPro" id="IPR036388">
    <property type="entry name" value="WH-like_DNA-bd_sf"/>
</dbReference>
<organism evidence="7 8">
    <name type="scientific">Rhodobacter calidifons</name>
    <dbReference type="NCBI Taxonomy" id="2715277"/>
    <lineage>
        <taxon>Bacteria</taxon>
        <taxon>Pseudomonadati</taxon>
        <taxon>Pseudomonadota</taxon>
        <taxon>Alphaproteobacteria</taxon>
        <taxon>Rhodobacterales</taxon>
        <taxon>Rhodobacter group</taxon>
        <taxon>Rhodobacter</taxon>
    </lineage>
</organism>
<dbReference type="Pfam" id="PF00126">
    <property type="entry name" value="HTH_1"/>
    <property type="match status" value="1"/>
</dbReference>
<proteinExistence type="inferred from homology"/>
<dbReference type="Gene3D" id="1.10.10.10">
    <property type="entry name" value="Winged helix-like DNA-binding domain superfamily/Winged helix DNA-binding domain"/>
    <property type="match status" value="1"/>
</dbReference>
<dbReference type="Proteomes" id="UP001515660">
    <property type="component" value="Unassembled WGS sequence"/>
</dbReference>
<dbReference type="EMBL" id="JAANHS010000005">
    <property type="protein sequence ID" value="NHB76920.1"/>
    <property type="molecule type" value="Genomic_DNA"/>
</dbReference>